<comment type="caution">
    <text evidence="9">The sequence shown here is derived from an EMBL/GenBank/DDBJ whole genome shotgun (WGS) entry which is preliminary data.</text>
</comment>
<feature type="compositionally biased region" description="Basic and acidic residues" evidence="6">
    <location>
        <begin position="579"/>
        <end position="590"/>
    </location>
</feature>
<protein>
    <submittedName>
        <fullName evidence="9">OmpA family protein</fullName>
    </submittedName>
</protein>
<dbReference type="InterPro" id="IPR003367">
    <property type="entry name" value="Thrombospondin_3-like_rpt"/>
</dbReference>
<feature type="region of interest" description="Disordered" evidence="6">
    <location>
        <begin position="367"/>
        <end position="448"/>
    </location>
</feature>
<dbReference type="CDD" id="cd07185">
    <property type="entry name" value="OmpA_C-like"/>
    <property type="match status" value="1"/>
</dbReference>
<feature type="chain" id="PRO_5045725930" evidence="7">
    <location>
        <begin position="24"/>
        <end position="613"/>
    </location>
</feature>
<accession>A0ABU5GWI9</accession>
<feature type="compositionally biased region" description="Polar residues" evidence="6">
    <location>
        <begin position="602"/>
        <end position="613"/>
    </location>
</feature>
<dbReference type="InterPro" id="IPR006665">
    <property type="entry name" value="OmpA-like"/>
</dbReference>
<dbReference type="InterPro" id="IPR006664">
    <property type="entry name" value="OMP_bac"/>
</dbReference>
<keyword evidence="4" id="KW-0998">Cell outer membrane</keyword>
<evidence type="ECO:0000256" key="4">
    <source>
        <dbReference type="ARBA" id="ARBA00023237"/>
    </source>
</evidence>
<dbReference type="PRINTS" id="PR01021">
    <property type="entry name" value="OMPADOMAIN"/>
</dbReference>
<dbReference type="Gene3D" id="3.30.1330.60">
    <property type="entry name" value="OmpA-like domain"/>
    <property type="match status" value="1"/>
</dbReference>
<dbReference type="PROSITE" id="PS51123">
    <property type="entry name" value="OMPA_2"/>
    <property type="match status" value="1"/>
</dbReference>
<evidence type="ECO:0000256" key="3">
    <source>
        <dbReference type="ARBA" id="ARBA00023136"/>
    </source>
</evidence>
<dbReference type="InterPro" id="IPR050330">
    <property type="entry name" value="Bact_OuterMem_StrucFunc"/>
</dbReference>
<comment type="subcellular location">
    <subcellularLocation>
        <location evidence="1">Cell outer membrane</location>
    </subcellularLocation>
</comment>
<evidence type="ECO:0000256" key="1">
    <source>
        <dbReference type="ARBA" id="ARBA00004442"/>
    </source>
</evidence>
<feature type="domain" description="OmpA-like" evidence="8">
    <location>
        <begin position="478"/>
        <end position="596"/>
    </location>
</feature>
<feature type="signal peptide" evidence="7">
    <location>
        <begin position="1"/>
        <end position="23"/>
    </location>
</feature>
<keyword evidence="2 7" id="KW-0732">Signal</keyword>
<evidence type="ECO:0000256" key="2">
    <source>
        <dbReference type="ARBA" id="ARBA00022729"/>
    </source>
</evidence>
<dbReference type="SUPFAM" id="SSF103088">
    <property type="entry name" value="OmpA-like"/>
    <property type="match status" value="1"/>
</dbReference>
<dbReference type="Proteomes" id="UP001291309">
    <property type="component" value="Unassembled WGS sequence"/>
</dbReference>
<evidence type="ECO:0000256" key="7">
    <source>
        <dbReference type="SAM" id="SignalP"/>
    </source>
</evidence>
<evidence type="ECO:0000259" key="8">
    <source>
        <dbReference type="PROSITE" id="PS51123"/>
    </source>
</evidence>
<dbReference type="PROSITE" id="PS01068">
    <property type="entry name" value="OMPA_1"/>
    <property type="match status" value="1"/>
</dbReference>
<reference evidence="9 10" key="1">
    <citation type="submission" date="2023-12" db="EMBL/GenBank/DDBJ databases">
        <title>the genome sequence of Hyalangium sp. s54d21.</title>
        <authorList>
            <person name="Zhang X."/>
        </authorList>
    </citation>
    <scope>NUCLEOTIDE SEQUENCE [LARGE SCALE GENOMIC DNA]</scope>
    <source>
        <strain evidence="10">s54d21</strain>
    </source>
</reference>
<proteinExistence type="predicted"/>
<evidence type="ECO:0000313" key="10">
    <source>
        <dbReference type="Proteomes" id="UP001291309"/>
    </source>
</evidence>
<dbReference type="Pfam" id="PF02412">
    <property type="entry name" value="TSP_3"/>
    <property type="match status" value="4"/>
</dbReference>
<keyword evidence="3 5" id="KW-0472">Membrane</keyword>
<keyword evidence="10" id="KW-1185">Reference proteome</keyword>
<feature type="region of interest" description="Disordered" evidence="6">
    <location>
        <begin position="579"/>
        <end position="613"/>
    </location>
</feature>
<feature type="compositionally biased region" description="Acidic residues" evidence="6">
    <location>
        <begin position="373"/>
        <end position="388"/>
    </location>
</feature>
<dbReference type="SUPFAM" id="SSF103647">
    <property type="entry name" value="TSP type-3 repeat"/>
    <property type="match status" value="1"/>
</dbReference>
<dbReference type="InterPro" id="IPR006690">
    <property type="entry name" value="OMPA-like_CS"/>
</dbReference>
<name>A0ABU5GWI9_9BACT</name>
<dbReference type="PRINTS" id="PR01023">
    <property type="entry name" value="NAFLGMOTY"/>
</dbReference>
<gene>
    <name evidence="9" type="ORF">SYV04_04140</name>
</gene>
<dbReference type="Gene3D" id="4.10.1080.10">
    <property type="entry name" value="TSP type-3 repeat"/>
    <property type="match status" value="1"/>
</dbReference>
<evidence type="ECO:0000256" key="5">
    <source>
        <dbReference type="PROSITE-ProRule" id="PRU00473"/>
    </source>
</evidence>
<organism evidence="9 10">
    <name type="scientific">Hyalangium rubrum</name>
    <dbReference type="NCBI Taxonomy" id="3103134"/>
    <lineage>
        <taxon>Bacteria</taxon>
        <taxon>Pseudomonadati</taxon>
        <taxon>Myxococcota</taxon>
        <taxon>Myxococcia</taxon>
        <taxon>Myxococcales</taxon>
        <taxon>Cystobacterineae</taxon>
        <taxon>Archangiaceae</taxon>
        <taxon>Hyalangium</taxon>
    </lineage>
</organism>
<feature type="compositionally biased region" description="Basic and acidic residues" evidence="6">
    <location>
        <begin position="390"/>
        <end position="403"/>
    </location>
</feature>
<dbReference type="PANTHER" id="PTHR30329">
    <property type="entry name" value="STATOR ELEMENT OF FLAGELLAR MOTOR COMPLEX"/>
    <property type="match status" value="1"/>
</dbReference>
<dbReference type="RefSeq" id="WP_321544262.1">
    <property type="nucleotide sequence ID" value="NZ_JAXIVS010000001.1"/>
</dbReference>
<sequence>MSSRHLSRWLGGAFALLATTALAQDQRIPGFELEKLQLNPGARDSLVLSTGDLLEQGRYRLGVTAHWEHKPLALFEGDEEVQVVVKDRATLHLSGAYALLDWLELGAQVPVVLQWANDLSSIGLTKPSSAALGTPWIQGRAKLLSEEGGSALDLGVHLGVGLPLGSSEALTRDKNIVFMPRLGLGKRLSDSWRVGADVGALVRTETYALSPGVTDPKDELGTELNGGLNISSIGEGLREELVVRGTLPLASSPASMEVLLGLRYPVGPVELYALGGPGFGRTPGTPSFRVLAGVAFGSDAAKNLCVEGSSAPPEVCPELDADGDGVKNAADACPTQPGLAELKGCPDKDDDGDGLLNLADRCPSEAENVNNFQDDDGCPDDPDSDGDGISDSKDRCPREAEDKDGFEDADGCPDRDNDKDGVADQADACPNEVGPAENRGCPDKDRDSDTIVDRLDNCPDEAGTVKNNGCKEKQLAEITTGRIRIMDSVYFDTGKDIIQRRSHKLLDNVASILKSHPEIEKVRVEGHTDNKGNEAANLDLSQRRAEAVVKYLVSRGVARERLEPKGFGQTQPIADNVTERGRSKNRRVEFKIAGAPEDAQPVQGTPNPENIQK</sequence>
<evidence type="ECO:0000313" key="9">
    <source>
        <dbReference type="EMBL" id="MDY7225555.1"/>
    </source>
</evidence>
<dbReference type="PANTHER" id="PTHR30329:SF21">
    <property type="entry name" value="LIPOPROTEIN YIAD-RELATED"/>
    <property type="match status" value="1"/>
</dbReference>
<evidence type="ECO:0000256" key="6">
    <source>
        <dbReference type="SAM" id="MobiDB-lite"/>
    </source>
</evidence>
<dbReference type="InterPro" id="IPR036737">
    <property type="entry name" value="OmpA-like_sf"/>
</dbReference>
<dbReference type="Pfam" id="PF00691">
    <property type="entry name" value="OmpA"/>
    <property type="match status" value="1"/>
</dbReference>
<feature type="compositionally biased region" description="Basic and acidic residues" evidence="6">
    <location>
        <begin position="412"/>
        <end position="422"/>
    </location>
</feature>
<dbReference type="EMBL" id="JAXIVS010000001">
    <property type="protein sequence ID" value="MDY7225555.1"/>
    <property type="molecule type" value="Genomic_DNA"/>
</dbReference>
<dbReference type="InterPro" id="IPR028974">
    <property type="entry name" value="TSP_type-3_rpt"/>
</dbReference>